<evidence type="ECO:0000256" key="1">
    <source>
        <dbReference type="ARBA" id="ARBA00006484"/>
    </source>
</evidence>
<evidence type="ECO:0000256" key="3">
    <source>
        <dbReference type="ARBA" id="ARBA00043812"/>
    </source>
</evidence>
<organism evidence="12 13">
    <name type="scientific">Bordetella hinzii OH87 BAL007II</name>
    <dbReference type="NCBI Taxonomy" id="1331262"/>
    <lineage>
        <taxon>Bacteria</taxon>
        <taxon>Pseudomonadati</taxon>
        <taxon>Pseudomonadota</taxon>
        <taxon>Betaproteobacteria</taxon>
        <taxon>Burkholderiales</taxon>
        <taxon>Alcaligenaceae</taxon>
        <taxon>Bordetella</taxon>
    </lineage>
</organism>
<dbReference type="PRINTS" id="PR00081">
    <property type="entry name" value="GDHRDH"/>
</dbReference>
<evidence type="ECO:0000256" key="4">
    <source>
        <dbReference type="ARBA" id="ARBA00044050"/>
    </source>
</evidence>
<dbReference type="Proteomes" id="UP000025748">
    <property type="component" value="Unassembled WGS sequence"/>
</dbReference>
<dbReference type="EC" id="1.1.1.381" evidence="5"/>
<dbReference type="Gene3D" id="3.40.50.720">
    <property type="entry name" value="NAD(P)-binding Rossmann-like Domain"/>
    <property type="match status" value="1"/>
</dbReference>
<comment type="function">
    <text evidence="9">NADP-dependent dehydrogenase with broad substrate specificity acting on 3-hydroxy acids. Catalyzes the NADP-dependent oxidation of L-allo-threonine to L-2-amino-3-keto-butyrate, which is spontaneously decarboxylated into aminoacetone. Also acts on D-threonine, L-serine, D-serine, D-3-hydroxyisobutyrate, L-3-hydroxyisobutyrate, D-glycerate and L-glycerate. Able to catalyze the reduction of the malonic semialdehyde to 3-hydroxypropionic acid. YdfG is apparently supplementing RutE, the presumed malonic semialdehyde reductase involved in pyrimidine degradation since both are able to detoxify malonic semialdehyde.</text>
</comment>
<evidence type="ECO:0000256" key="10">
    <source>
        <dbReference type="ARBA" id="ARBA00047274"/>
    </source>
</evidence>
<evidence type="ECO:0000313" key="13">
    <source>
        <dbReference type="Proteomes" id="UP000025748"/>
    </source>
</evidence>
<dbReference type="RefSeq" id="WP_032963004.1">
    <property type="nucleotide sequence ID" value="NZ_JHEM01000017.1"/>
</dbReference>
<accession>A0ABR4R0W6</accession>
<evidence type="ECO:0000256" key="7">
    <source>
        <dbReference type="ARBA" id="ARBA00044271"/>
    </source>
</evidence>
<dbReference type="PROSITE" id="PS00061">
    <property type="entry name" value="ADH_SHORT"/>
    <property type="match status" value="1"/>
</dbReference>
<evidence type="ECO:0000256" key="8">
    <source>
        <dbReference type="ARBA" id="ARBA00044349"/>
    </source>
</evidence>
<dbReference type="EC" id="1.1.1.298" evidence="4"/>
<comment type="catalytic activity">
    <reaction evidence="3">
        <text>L-allo-threonine + NADP(+) = aminoacetone + CO2 + NADPH</text>
        <dbReference type="Rhea" id="RHEA:43524"/>
        <dbReference type="ChEBI" id="CHEBI:16526"/>
        <dbReference type="ChEBI" id="CHEBI:57783"/>
        <dbReference type="ChEBI" id="CHEBI:58320"/>
        <dbReference type="ChEBI" id="CHEBI:58349"/>
        <dbReference type="ChEBI" id="CHEBI:58585"/>
        <dbReference type="EC" id="1.1.1.381"/>
    </reaction>
</comment>
<sequence length="264" mass="28240">MALLGTALITGASTGIGAVYADRLARRGHNLVLVARNRDRLDTLARRLSDDTGRSVEVLPADLNSASDLGRLETRLREDASIDMLVNNAGIGTHTPLLQSQFDHMERLIALNITALTRLTYAVVPGMAARGRGALINIASVVAITPERLNGVYGASKAYVLALSHSLRHELAGQGIQVQAVLPGATSTAFWATGGLPVENLDPAIVMRAEDMVDAALTGFDRQEAVTIPALHDAGKWEAYEAARQAMATQLSRREVAPRYLDGR</sequence>
<dbReference type="EMBL" id="JHEM01000017">
    <property type="protein sequence ID" value="KCB23904.1"/>
    <property type="molecule type" value="Genomic_DNA"/>
</dbReference>
<dbReference type="InterPro" id="IPR036291">
    <property type="entry name" value="NAD(P)-bd_dom_sf"/>
</dbReference>
<gene>
    <name evidence="12" type="ORF">L544_3799</name>
</gene>
<evidence type="ECO:0000256" key="9">
    <source>
        <dbReference type="ARBA" id="ARBA00045650"/>
    </source>
</evidence>
<comment type="similarity">
    <text evidence="1 11">Belongs to the short-chain dehydrogenases/reductases (SDR) family.</text>
</comment>
<evidence type="ECO:0000256" key="11">
    <source>
        <dbReference type="RuleBase" id="RU000363"/>
    </source>
</evidence>
<evidence type="ECO:0000256" key="5">
    <source>
        <dbReference type="ARBA" id="ARBA00044059"/>
    </source>
</evidence>
<protein>
    <recommendedName>
        <fullName evidence="6">NADP-dependent 3-hydroxy acid dehydrogenase YdfG</fullName>
        <ecNumber evidence="4">1.1.1.298</ecNumber>
        <ecNumber evidence="5">1.1.1.381</ecNumber>
    </recommendedName>
    <alternativeName>
        <fullName evidence="8">L-allo-threonine dehydrogenase</fullName>
    </alternativeName>
    <alternativeName>
        <fullName evidence="7">Malonic semialdehyde reductase</fullName>
    </alternativeName>
</protein>
<dbReference type="InterPro" id="IPR020904">
    <property type="entry name" value="Sc_DH/Rdtase_CS"/>
</dbReference>
<dbReference type="SUPFAM" id="SSF51735">
    <property type="entry name" value="NAD(P)-binding Rossmann-fold domains"/>
    <property type="match status" value="1"/>
</dbReference>
<dbReference type="InterPro" id="IPR002347">
    <property type="entry name" value="SDR_fam"/>
</dbReference>
<dbReference type="PANTHER" id="PTHR43086:SF3">
    <property type="entry name" value="NADP-DEPENDENT 3-HYDROXY ACID DEHYDROGENASE YDFG"/>
    <property type="match status" value="1"/>
</dbReference>
<dbReference type="PANTHER" id="PTHR43086">
    <property type="entry name" value="VERY-LONG-CHAIN 3-OXOOACYL-COA REDUCTASE"/>
    <property type="match status" value="1"/>
</dbReference>
<name>A0ABR4R0W6_9BORD</name>
<dbReference type="PRINTS" id="PR00080">
    <property type="entry name" value="SDRFAMILY"/>
</dbReference>
<dbReference type="Pfam" id="PF00106">
    <property type="entry name" value="adh_short"/>
    <property type="match status" value="1"/>
</dbReference>
<evidence type="ECO:0000256" key="2">
    <source>
        <dbReference type="ARBA" id="ARBA00023002"/>
    </source>
</evidence>
<keyword evidence="2" id="KW-0560">Oxidoreductase</keyword>
<reference evidence="12 13" key="1">
    <citation type="submission" date="2014-03" db="EMBL/GenBank/DDBJ databases">
        <title>Genome sequence of Bordetella hinzii.</title>
        <authorList>
            <person name="Register K."/>
            <person name="Harvill E."/>
            <person name="Goodfield L.L."/>
            <person name="Ivanov Y.V."/>
            <person name="Meyer J.A."/>
            <person name="Muse S.J."/>
            <person name="Jacobs N."/>
            <person name="Bendor L."/>
            <person name="Smallridge W.E."/>
            <person name="Brinkac L.M."/>
            <person name="Sanka R."/>
            <person name="Kim M."/>
            <person name="Losada L."/>
        </authorList>
    </citation>
    <scope>NUCLEOTIDE SEQUENCE [LARGE SCALE GENOMIC DNA]</scope>
    <source>
        <strain evidence="12 13">OH87 BAL007II</strain>
    </source>
</reference>
<comment type="catalytic activity">
    <reaction evidence="10">
        <text>3-hydroxypropanoate + NADP(+) = 3-oxopropanoate + NADPH + H(+)</text>
        <dbReference type="Rhea" id="RHEA:26438"/>
        <dbReference type="ChEBI" id="CHEBI:15378"/>
        <dbReference type="ChEBI" id="CHEBI:16510"/>
        <dbReference type="ChEBI" id="CHEBI:33190"/>
        <dbReference type="ChEBI" id="CHEBI:57783"/>
        <dbReference type="ChEBI" id="CHEBI:58349"/>
        <dbReference type="EC" id="1.1.1.298"/>
    </reaction>
</comment>
<keyword evidence="13" id="KW-1185">Reference proteome</keyword>
<proteinExistence type="inferred from homology"/>
<comment type="caution">
    <text evidence="12">The sequence shown here is derived from an EMBL/GenBank/DDBJ whole genome shotgun (WGS) entry which is preliminary data.</text>
</comment>
<dbReference type="PIRSF" id="PIRSF000126">
    <property type="entry name" value="11-beta-HSD1"/>
    <property type="match status" value="1"/>
</dbReference>
<evidence type="ECO:0000256" key="6">
    <source>
        <dbReference type="ARBA" id="ARBA00044065"/>
    </source>
</evidence>
<evidence type="ECO:0000313" key="12">
    <source>
        <dbReference type="EMBL" id="KCB23904.1"/>
    </source>
</evidence>